<keyword evidence="1 4" id="KW-0808">Transferase</keyword>
<evidence type="ECO:0000313" key="5">
    <source>
        <dbReference type="Proteomes" id="UP001601976"/>
    </source>
</evidence>
<dbReference type="PROSITE" id="PS51186">
    <property type="entry name" value="GNAT"/>
    <property type="match status" value="1"/>
</dbReference>
<dbReference type="CDD" id="cd04301">
    <property type="entry name" value="NAT_SF"/>
    <property type="match status" value="1"/>
</dbReference>
<evidence type="ECO:0000259" key="3">
    <source>
        <dbReference type="PROSITE" id="PS51186"/>
    </source>
</evidence>
<dbReference type="GO" id="GO:0016746">
    <property type="term" value="F:acyltransferase activity"/>
    <property type="evidence" value="ECO:0007669"/>
    <property type="project" value="UniProtKB-KW"/>
</dbReference>
<reference evidence="4 5" key="1">
    <citation type="submission" date="2024-10" db="EMBL/GenBank/DDBJ databases">
        <title>The Natural Products Discovery Center: Release of the First 8490 Sequenced Strains for Exploring Actinobacteria Biosynthetic Diversity.</title>
        <authorList>
            <person name="Kalkreuter E."/>
            <person name="Kautsar S.A."/>
            <person name="Yang D."/>
            <person name="Bader C.D."/>
            <person name="Teijaro C.N."/>
            <person name="Fluegel L."/>
            <person name="Davis C.M."/>
            <person name="Simpson J.R."/>
            <person name="Lauterbach L."/>
            <person name="Steele A.D."/>
            <person name="Gui C."/>
            <person name="Meng S."/>
            <person name="Li G."/>
            <person name="Viehrig K."/>
            <person name="Ye F."/>
            <person name="Su P."/>
            <person name="Kiefer A.F."/>
            <person name="Nichols A."/>
            <person name="Cepeda A.J."/>
            <person name="Yan W."/>
            <person name="Fan B."/>
            <person name="Jiang Y."/>
            <person name="Adhikari A."/>
            <person name="Zheng C.-J."/>
            <person name="Schuster L."/>
            <person name="Cowan T.M."/>
            <person name="Smanski M.J."/>
            <person name="Chevrette M.G."/>
            <person name="De Carvalho L.P.S."/>
            <person name="Shen B."/>
        </authorList>
    </citation>
    <scope>NUCLEOTIDE SEQUENCE [LARGE SCALE GENOMIC DNA]</scope>
    <source>
        <strain evidence="4 5">NPDC003029</strain>
    </source>
</reference>
<dbReference type="InterPro" id="IPR050832">
    <property type="entry name" value="Bact_Acetyltransf"/>
</dbReference>
<keyword evidence="5" id="KW-1185">Reference proteome</keyword>
<dbReference type="PANTHER" id="PTHR43877:SF1">
    <property type="entry name" value="ACETYLTRANSFERASE"/>
    <property type="match status" value="1"/>
</dbReference>
<gene>
    <name evidence="4" type="ORF">ACFYWW_14955</name>
</gene>
<proteinExistence type="predicted"/>
<evidence type="ECO:0000256" key="1">
    <source>
        <dbReference type="ARBA" id="ARBA00022679"/>
    </source>
</evidence>
<dbReference type="RefSeq" id="WP_387896045.1">
    <property type="nucleotide sequence ID" value="NZ_JBIAPK010000004.1"/>
</dbReference>
<dbReference type="Pfam" id="PF00583">
    <property type="entry name" value="Acetyltransf_1"/>
    <property type="match status" value="1"/>
</dbReference>
<name>A0ABW6REQ1_9ACTN</name>
<comment type="caution">
    <text evidence="4">The sequence shown here is derived from an EMBL/GenBank/DDBJ whole genome shotgun (WGS) entry which is preliminary data.</text>
</comment>
<dbReference type="InterPro" id="IPR000182">
    <property type="entry name" value="GNAT_dom"/>
</dbReference>
<keyword evidence="2 4" id="KW-0012">Acyltransferase</keyword>
<organism evidence="4 5">
    <name type="scientific">Streptomyces flavidovirens</name>
    <dbReference type="NCBI Taxonomy" id="67298"/>
    <lineage>
        <taxon>Bacteria</taxon>
        <taxon>Bacillati</taxon>
        <taxon>Actinomycetota</taxon>
        <taxon>Actinomycetes</taxon>
        <taxon>Kitasatosporales</taxon>
        <taxon>Streptomycetaceae</taxon>
        <taxon>Streptomyces</taxon>
    </lineage>
</organism>
<dbReference type="EC" id="2.3.-.-" evidence="4"/>
<evidence type="ECO:0000313" key="4">
    <source>
        <dbReference type="EMBL" id="MFF3340015.1"/>
    </source>
</evidence>
<accession>A0ABW6REQ1</accession>
<protein>
    <submittedName>
        <fullName evidence="4">GNAT family N-acetyltransferase</fullName>
        <ecNumber evidence="4">2.3.-.-</ecNumber>
    </submittedName>
</protein>
<sequence length="176" mass="19012">MTLDDCEAVAHVRVRGWQSAYAGMVPQAHLDAMSVEKGAARLRDHLARGDSAGRSLVAERGRQVIGWACYGPYRDEEGGRTAGAELYALYVLPEHHSTGVGRALTAEVLARAAADGHRRMLLWVLTENAPARRFYTKAGFAPDGTEAPFDVDGVAVPETRYFRRLSAADAAATSRG</sequence>
<evidence type="ECO:0000256" key="2">
    <source>
        <dbReference type="ARBA" id="ARBA00023315"/>
    </source>
</evidence>
<dbReference type="Gene3D" id="3.40.630.30">
    <property type="match status" value="1"/>
</dbReference>
<feature type="domain" description="N-acetyltransferase" evidence="3">
    <location>
        <begin position="1"/>
        <end position="163"/>
    </location>
</feature>
<dbReference type="SUPFAM" id="SSF55729">
    <property type="entry name" value="Acyl-CoA N-acyltransferases (Nat)"/>
    <property type="match status" value="1"/>
</dbReference>
<dbReference type="PANTHER" id="PTHR43877">
    <property type="entry name" value="AMINOALKYLPHOSPHONATE N-ACETYLTRANSFERASE-RELATED-RELATED"/>
    <property type="match status" value="1"/>
</dbReference>
<dbReference type="EMBL" id="JBIAPK010000004">
    <property type="protein sequence ID" value="MFF3340015.1"/>
    <property type="molecule type" value="Genomic_DNA"/>
</dbReference>
<dbReference type="InterPro" id="IPR016181">
    <property type="entry name" value="Acyl_CoA_acyltransferase"/>
</dbReference>
<dbReference type="Proteomes" id="UP001601976">
    <property type="component" value="Unassembled WGS sequence"/>
</dbReference>